<dbReference type="Gene3D" id="3.10.310.50">
    <property type="match status" value="1"/>
</dbReference>
<feature type="transmembrane region" description="Helical" evidence="2">
    <location>
        <begin position="191"/>
        <end position="211"/>
    </location>
</feature>
<evidence type="ECO:0000313" key="5">
    <source>
        <dbReference type="EMBL" id="VUS84878.1"/>
    </source>
</evidence>
<feature type="signal peptide" evidence="3">
    <location>
        <begin position="1"/>
        <end position="17"/>
    </location>
</feature>
<feature type="transmembrane region" description="Helical" evidence="2">
    <location>
        <begin position="164"/>
        <end position="184"/>
    </location>
</feature>
<keyword evidence="2" id="KW-1133">Transmembrane helix</keyword>
<name>A0A564LTF8_9ENTR</name>
<feature type="region of interest" description="Disordered" evidence="1">
    <location>
        <begin position="254"/>
        <end position="294"/>
    </location>
</feature>
<keyword evidence="2" id="KW-0472">Membrane</keyword>
<evidence type="ECO:0000256" key="1">
    <source>
        <dbReference type="SAM" id="MobiDB-lite"/>
    </source>
</evidence>
<gene>
    <name evidence="5" type="ORF">SB6408_01286</name>
</gene>
<accession>A0A564LTF8</accession>
<proteinExistence type="predicted"/>
<dbReference type="PANTHER" id="PTHR30373:SF2">
    <property type="entry name" value="UPF0603 PROTEIN YGCG"/>
    <property type="match status" value="1"/>
</dbReference>
<evidence type="ECO:0000256" key="3">
    <source>
        <dbReference type="SAM" id="SignalP"/>
    </source>
</evidence>
<evidence type="ECO:0000256" key="2">
    <source>
        <dbReference type="SAM" id="Phobius"/>
    </source>
</evidence>
<organism evidence="5 6">
    <name type="scientific">Klebsiella spallanzanii</name>
    <dbReference type="NCBI Taxonomy" id="2587528"/>
    <lineage>
        <taxon>Bacteria</taxon>
        <taxon>Pseudomonadati</taxon>
        <taxon>Pseudomonadota</taxon>
        <taxon>Gammaproteobacteria</taxon>
        <taxon>Enterobacterales</taxon>
        <taxon>Enterobacteriaceae</taxon>
        <taxon>Klebsiella/Raoultella group</taxon>
        <taxon>Klebsiella</taxon>
    </lineage>
</organism>
<dbReference type="Proteomes" id="UP000318370">
    <property type="component" value="Unassembled WGS sequence"/>
</dbReference>
<feature type="compositionally biased region" description="Basic residues" evidence="1">
    <location>
        <begin position="268"/>
        <end position="278"/>
    </location>
</feature>
<feature type="transmembrane region" description="Helical" evidence="2">
    <location>
        <begin position="217"/>
        <end position="236"/>
    </location>
</feature>
<feature type="domain" description="TPM" evidence="4">
    <location>
        <begin position="29"/>
        <end position="148"/>
    </location>
</feature>
<evidence type="ECO:0000259" key="4">
    <source>
        <dbReference type="Pfam" id="PF04536"/>
    </source>
</evidence>
<reference evidence="5 6" key="1">
    <citation type="submission" date="2019-07" db="EMBL/GenBank/DDBJ databases">
        <authorList>
            <person name="Brisse S."/>
            <person name="Rodrigues C."/>
            <person name="Thorpe H."/>
        </authorList>
    </citation>
    <scope>NUCLEOTIDE SEQUENCE [LARGE SCALE GENOMIC DNA]</scope>
    <source>
        <strain evidence="5">SB6408</strain>
    </source>
</reference>
<dbReference type="InterPro" id="IPR007621">
    <property type="entry name" value="TPM_dom"/>
</dbReference>
<evidence type="ECO:0000313" key="6">
    <source>
        <dbReference type="Proteomes" id="UP000318370"/>
    </source>
</evidence>
<dbReference type="EMBL" id="CABGHF010000023">
    <property type="protein sequence ID" value="VUS84878.1"/>
    <property type="molecule type" value="Genomic_DNA"/>
</dbReference>
<feature type="compositionally biased region" description="Basic and acidic residues" evidence="1">
    <location>
        <begin position="258"/>
        <end position="267"/>
    </location>
</feature>
<feature type="chain" id="PRO_5022195292" description="TPM domain-containing protein" evidence="3">
    <location>
        <begin position="18"/>
        <end position="294"/>
    </location>
</feature>
<feature type="compositionally biased region" description="Gly residues" evidence="1">
    <location>
        <begin position="279"/>
        <end position="294"/>
    </location>
</feature>
<protein>
    <recommendedName>
        <fullName evidence="4">TPM domain-containing protein</fullName>
    </recommendedName>
</protein>
<keyword evidence="3" id="KW-0732">Signal</keyword>
<dbReference type="Pfam" id="PF04536">
    <property type="entry name" value="TPM_phosphatase"/>
    <property type="match status" value="1"/>
</dbReference>
<keyword evidence="2" id="KW-0812">Transmembrane</keyword>
<dbReference type="PANTHER" id="PTHR30373">
    <property type="entry name" value="UPF0603 PROTEIN YGCG"/>
    <property type="match status" value="1"/>
</dbReference>
<sequence length="294" mass="31777">MRVIVFLLIFFSFQSLAEPVPVPELRYQVTDLTHTVSEAQTNALTQEVRTIPGQVAILVVPTSGEETIEQYATRVFDAWKLGDQKRDDGILLLVAWQDHTVRIEVGYRLEGTLTDAQAGQIIRQKIIPAFKNGDLMTGLQQGVVAIGALLASGEQSPVSTSAPMPFSGGWALLIWAVALLSIAIRSWLKTLGVICIVAIILAFTLPISGHTAGWGKLFALLGFSTPFIVFLILMLTPTAAGRAFRRIIRASNATTEQKNGRSSERNHVHSSRTSRNRFRGGGGSSGGGGASGHW</sequence>
<dbReference type="RefSeq" id="WP_142463357.1">
    <property type="nucleotide sequence ID" value="NZ_CABGHF010000023.1"/>
</dbReference>
<dbReference type="AlphaFoldDB" id="A0A564LTF8"/>